<dbReference type="Gene3D" id="2.40.50.100">
    <property type="match status" value="1"/>
</dbReference>
<dbReference type="RefSeq" id="WP_051547809.1">
    <property type="nucleotide sequence ID" value="NZ_JAJA02000001.1"/>
</dbReference>
<reference evidence="1 2" key="1">
    <citation type="journal article" date="2014" name="Genome Announc.">
        <title>Draft Genome Sequence of Lysobacter capsici AZ78, a Bacterium Antagonistic to Plant-Pathogenic Oomycetes.</title>
        <authorList>
            <person name="Puopolo G."/>
            <person name="Sonego P."/>
            <person name="Engelen K."/>
            <person name="Pertot I."/>
        </authorList>
    </citation>
    <scope>NUCLEOTIDE SEQUENCE [LARGE SCALE GENOMIC DNA]</scope>
    <source>
        <strain evidence="1 2">AZ78</strain>
    </source>
</reference>
<dbReference type="Proteomes" id="UP000023435">
    <property type="component" value="Unassembled WGS sequence"/>
</dbReference>
<dbReference type="EMBL" id="JAJA02000001">
    <property type="protein sequence ID" value="KWS06240.1"/>
    <property type="molecule type" value="Genomic_DNA"/>
</dbReference>
<gene>
    <name evidence="1" type="ORF">AZ78_3795</name>
</gene>
<dbReference type="AlphaFoldDB" id="A0A108UC00"/>
<dbReference type="PRINTS" id="PR01490">
    <property type="entry name" value="RTXTOXIND"/>
</dbReference>
<dbReference type="OrthoDB" id="9775513at2"/>
<accession>A0A108UC00</accession>
<dbReference type="PANTHER" id="PTHR30386:SF28">
    <property type="entry name" value="EXPORTED PROTEIN"/>
    <property type="match status" value="1"/>
</dbReference>
<comment type="caution">
    <text evidence="1">The sequence shown here is derived from an EMBL/GenBank/DDBJ whole genome shotgun (WGS) entry which is preliminary data.</text>
</comment>
<protein>
    <submittedName>
        <fullName evidence="1">HlyD family secretion protein</fullName>
    </submittedName>
</protein>
<dbReference type="PANTHER" id="PTHR30386">
    <property type="entry name" value="MEMBRANE FUSION SUBUNIT OF EMRAB-TOLC MULTIDRUG EFFLUX PUMP"/>
    <property type="match status" value="1"/>
</dbReference>
<proteinExistence type="predicted"/>
<dbReference type="SUPFAM" id="SSF111369">
    <property type="entry name" value="HlyD-like secretion proteins"/>
    <property type="match status" value="1"/>
</dbReference>
<sequence>MHEDLFRREMLDARKQRWLGSIRLPVSRMGWPMAGLALAALIALLALLGFGRYTRSESASGQLIPRGGLLNVSAPAGGRIARSHVVEGQTVARGQTLLEISAELDSPALGAGVGQAVGAELALQRQRLLAERDAIERERDTDSLRQRIDDSQRRIDLADAQLRLRREQAAQAERLSRQVQPLRAAKLLSDVQWQQYETTRIDSLSRVQDAQRERLDAARELADARAALADLPRHLSERRGRIERELADIAQDDAHNEGRRRIAVLAPRAGRISGWALTEGQAIGAGQRLFSLLPEHAPLQAELWLPDRAIGLIAAGTPVTLRYPAFPYQTYGLQRGRVAQIARAPLSAQDIRERTGRPADAPAWRVLVDLDRQQVASHALQAQMRVDAELQLERRRLYEFLVLPGVLAPNASAPTTTQGDAP</sequence>
<name>A0A108UC00_9GAMM</name>
<keyword evidence="2" id="KW-1185">Reference proteome</keyword>
<organism evidence="1 2">
    <name type="scientific">Lysobacter capsici AZ78</name>
    <dbReference type="NCBI Taxonomy" id="1444315"/>
    <lineage>
        <taxon>Bacteria</taxon>
        <taxon>Pseudomonadati</taxon>
        <taxon>Pseudomonadota</taxon>
        <taxon>Gammaproteobacteria</taxon>
        <taxon>Lysobacterales</taxon>
        <taxon>Lysobacteraceae</taxon>
        <taxon>Lysobacter</taxon>
    </lineage>
</organism>
<evidence type="ECO:0000313" key="1">
    <source>
        <dbReference type="EMBL" id="KWS06240.1"/>
    </source>
</evidence>
<evidence type="ECO:0000313" key="2">
    <source>
        <dbReference type="Proteomes" id="UP000023435"/>
    </source>
</evidence>
<dbReference type="InterPro" id="IPR050739">
    <property type="entry name" value="MFP"/>
</dbReference>